<name>A0A3N2PVW4_SODAK</name>
<dbReference type="EMBL" id="ML119055">
    <property type="protein sequence ID" value="ROT38639.1"/>
    <property type="molecule type" value="Genomic_DNA"/>
</dbReference>
<dbReference type="GeneID" id="39580400"/>
<evidence type="ECO:0000313" key="1">
    <source>
        <dbReference type="EMBL" id="ROT38639.1"/>
    </source>
</evidence>
<sequence length="64" mass="6994">MVLGTYETLQDHETTQDLCVLSNLFHPYLPYSSSTPIHPTRPTPSPSPSPFPPLPAYGLIIGSL</sequence>
<reference evidence="1 2" key="1">
    <citation type="journal article" date="2018" name="Mol. Ecol.">
        <title>The obligate alkalophilic soda-lake fungus Sodiomyces alkalinus has shifted to a protein diet.</title>
        <authorList>
            <person name="Grum-Grzhimaylo A.A."/>
            <person name="Falkoski D.L."/>
            <person name="van den Heuvel J."/>
            <person name="Valero-Jimenez C.A."/>
            <person name="Min B."/>
            <person name="Choi I.G."/>
            <person name="Lipzen A."/>
            <person name="Daum C.G."/>
            <person name="Aanen D.K."/>
            <person name="Tsang A."/>
            <person name="Henrissat B."/>
            <person name="Bilanenko E.N."/>
            <person name="de Vries R.P."/>
            <person name="van Kan J.A.L."/>
            <person name="Grigoriev I.V."/>
            <person name="Debets A.J.M."/>
        </authorList>
    </citation>
    <scope>NUCLEOTIDE SEQUENCE [LARGE SCALE GENOMIC DNA]</scope>
    <source>
        <strain evidence="1 2">F11</strain>
    </source>
</reference>
<accession>A0A3N2PVW4</accession>
<organism evidence="1 2">
    <name type="scientific">Sodiomyces alkalinus (strain CBS 110278 / VKM F-3762 / F11)</name>
    <name type="common">Alkaliphilic filamentous fungus</name>
    <dbReference type="NCBI Taxonomy" id="1314773"/>
    <lineage>
        <taxon>Eukaryota</taxon>
        <taxon>Fungi</taxon>
        <taxon>Dikarya</taxon>
        <taxon>Ascomycota</taxon>
        <taxon>Pezizomycotina</taxon>
        <taxon>Sordariomycetes</taxon>
        <taxon>Hypocreomycetidae</taxon>
        <taxon>Glomerellales</taxon>
        <taxon>Plectosphaerellaceae</taxon>
        <taxon>Sodiomyces</taxon>
    </lineage>
</organism>
<evidence type="ECO:0000313" key="2">
    <source>
        <dbReference type="Proteomes" id="UP000272025"/>
    </source>
</evidence>
<proteinExistence type="predicted"/>
<dbReference type="RefSeq" id="XP_028466445.1">
    <property type="nucleotide sequence ID" value="XM_028611922.1"/>
</dbReference>
<dbReference type="AlphaFoldDB" id="A0A3N2PVW4"/>
<protein>
    <submittedName>
        <fullName evidence="1">Uncharacterized protein</fullName>
    </submittedName>
</protein>
<gene>
    <name evidence="1" type="ORF">SODALDRAFT_333257</name>
</gene>
<dbReference type="Proteomes" id="UP000272025">
    <property type="component" value="Unassembled WGS sequence"/>
</dbReference>
<keyword evidence="2" id="KW-1185">Reference proteome</keyword>